<organism evidence="2 3">
    <name type="scientific">Bacteroides uniformis</name>
    <dbReference type="NCBI Taxonomy" id="820"/>
    <lineage>
        <taxon>Bacteria</taxon>
        <taxon>Pseudomonadati</taxon>
        <taxon>Bacteroidota</taxon>
        <taxon>Bacteroidia</taxon>
        <taxon>Bacteroidales</taxon>
        <taxon>Bacteroidaceae</taxon>
        <taxon>Bacteroides</taxon>
    </lineage>
</organism>
<evidence type="ECO:0000313" key="3">
    <source>
        <dbReference type="Proteomes" id="UP000095614"/>
    </source>
</evidence>
<gene>
    <name evidence="2" type="ORF">ERS852462_00004</name>
</gene>
<dbReference type="AlphaFoldDB" id="A0A174E4E4"/>
<evidence type="ECO:0000313" key="2">
    <source>
        <dbReference type="EMBL" id="CUO31336.1"/>
    </source>
</evidence>
<keyword evidence="1" id="KW-0812">Transmembrane</keyword>
<keyword evidence="1" id="KW-0472">Membrane</keyword>
<accession>A0A174E4E4</accession>
<dbReference type="Proteomes" id="UP000095614">
    <property type="component" value="Unassembled WGS sequence"/>
</dbReference>
<protein>
    <submittedName>
        <fullName evidence="2">Uncharacterized protein</fullName>
    </submittedName>
</protein>
<reference evidence="2 3" key="1">
    <citation type="submission" date="2015-09" db="EMBL/GenBank/DDBJ databases">
        <authorList>
            <consortium name="Pathogen Informatics"/>
        </authorList>
    </citation>
    <scope>NUCLEOTIDE SEQUENCE [LARGE SCALE GENOMIC DNA]</scope>
    <source>
        <strain evidence="2 3">2789STDY5834847</strain>
    </source>
</reference>
<dbReference type="EMBL" id="CZAF01000001">
    <property type="protein sequence ID" value="CUO31336.1"/>
    <property type="molecule type" value="Genomic_DNA"/>
</dbReference>
<sequence length="49" mass="5870">MYYKEGDWESVLFPCLSVRLAIVYFFLLFHISDADNPGKNRVNIYLFYT</sequence>
<keyword evidence="1" id="KW-1133">Transmembrane helix</keyword>
<feature type="transmembrane region" description="Helical" evidence="1">
    <location>
        <begin position="12"/>
        <end position="31"/>
    </location>
</feature>
<proteinExistence type="predicted"/>
<evidence type="ECO:0000256" key="1">
    <source>
        <dbReference type="SAM" id="Phobius"/>
    </source>
</evidence>
<name>A0A174E4E4_BACUN</name>